<keyword evidence="2" id="KW-0812">Transmembrane</keyword>
<name>A0A812N813_9DINO</name>
<keyword evidence="2" id="KW-0472">Membrane</keyword>
<reference evidence="3" key="1">
    <citation type="submission" date="2021-02" db="EMBL/GenBank/DDBJ databases">
        <authorList>
            <person name="Dougan E. K."/>
            <person name="Rhodes N."/>
            <person name="Thang M."/>
            <person name="Chan C."/>
        </authorList>
    </citation>
    <scope>NUCLEOTIDE SEQUENCE</scope>
</reference>
<feature type="compositionally biased region" description="Polar residues" evidence="1">
    <location>
        <begin position="394"/>
        <end position="406"/>
    </location>
</feature>
<keyword evidence="4" id="KW-1185">Reference proteome</keyword>
<gene>
    <name evidence="3" type="ORF">SNAT2548_LOCUS15457</name>
</gene>
<dbReference type="AlphaFoldDB" id="A0A812N813"/>
<comment type="caution">
    <text evidence="3">The sequence shown here is derived from an EMBL/GenBank/DDBJ whole genome shotgun (WGS) entry which is preliminary data.</text>
</comment>
<feature type="compositionally biased region" description="Acidic residues" evidence="1">
    <location>
        <begin position="559"/>
        <end position="569"/>
    </location>
</feature>
<evidence type="ECO:0000256" key="2">
    <source>
        <dbReference type="SAM" id="Phobius"/>
    </source>
</evidence>
<feature type="transmembrane region" description="Helical" evidence="2">
    <location>
        <begin position="124"/>
        <end position="141"/>
    </location>
</feature>
<feature type="region of interest" description="Disordered" evidence="1">
    <location>
        <begin position="388"/>
        <end position="407"/>
    </location>
</feature>
<feature type="transmembrane region" description="Helical" evidence="2">
    <location>
        <begin position="6"/>
        <end position="26"/>
    </location>
</feature>
<feature type="transmembrane region" description="Helical" evidence="2">
    <location>
        <begin position="161"/>
        <end position="192"/>
    </location>
</feature>
<feature type="transmembrane region" description="Helical" evidence="2">
    <location>
        <begin position="204"/>
        <end position="226"/>
    </location>
</feature>
<accession>A0A812N813</accession>
<evidence type="ECO:0000313" key="3">
    <source>
        <dbReference type="EMBL" id="CAE7293393.1"/>
    </source>
</evidence>
<protein>
    <submittedName>
        <fullName evidence="3">Uncharacterized protein</fullName>
    </submittedName>
</protein>
<keyword evidence="2" id="KW-1133">Transmembrane helix</keyword>
<feature type="region of interest" description="Disordered" evidence="1">
    <location>
        <begin position="559"/>
        <end position="579"/>
    </location>
</feature>
<organism evidence="3 4">
    <name type="scientific">Symbiodinium natans</name>
    <dbReference type="NCBI Taxonomy" id="878477"/>
    <lineage>
        <taxon>Eukaryota</taxon>
        <taxon>Sar</taxon>
        <taxon>Alveolata</taxon>
        <taxon>Dinophyceae</taxon>
        <taxon>Suessiales</taxon>
        <taxon>Symbiodiniaceae</taxon>
        <taxon>Symbiodinium</taxon>
    </lineage>
</organism>
<feature type="transmembrane region" description="Helical" evidence="2">
    <location>
        <begin position="94"/>
        <end position="112"/>
    </location>
</feature>
<sequence>MWPDGNDQFFFAVCAAAALVYCHVVAPDMLAAWKKLRNCWHGASGNHTADPKGVEQLMENFRAANLRYGTVVFFHIDLVTSLHFLWTFLHAPTMSGATELAASICSCIVAFCISSGRVMVSRKLLLFGNFVCLPCASLGVWNPERSDSDFDAGLKFCMVLIAHSVAALLFLDVTVFIPAAVLHSFVSVATFIHFRGSSQLTPVFVAFHVFQLFARIVLVCMVEVAVRDCFGSHQKLEEADCMIAGFQKILKGLCDGSLLLDDQLRVHGPTTSLQHLLDRTEIAGVDFESLIADSSGRERFATFIEASCAAAGQRTGASPFCLRLALKSGSGGIVSLDAFHAAVPGLSGSKKPYHLLAFLEDIEGRPALPAPPGGVPEPWRWPRFGTAPRVPGPMSSQASSRASTAGSPAMDALETLQVVRELEEATFVIDSQTEELIILEAHLKFVKTPTDVEFKLHLPSVKSISRPTDWPQLQSDLFHYAHGLLGGAPQLPTRLRPFRVSVPGNPRKYLKAEYTQLSCANRIVLPDQPLFLHLHLKNFNKMEAYPTRLASRFQGFAFQEDEEQSDDDGQSSGATSSFT</sequence>
<evidence type="ECO:0000313" key="4">
    <source>
        <dbReference type="Proteomes" id="UP000604046"/>
    </source>
</evidence>
<feature type="transmembrane region" description="Helical" evidence="2">
    <location>
        <begin position="68"/>
        <end position="88"/>
    </location>
</feature>
<dbReference type="Proteomes" id="UP000604046">
    <property type="component" value="Unassembled WGS sequence"/>
</dbReference>
<evidence type="ECO:0000256" key="1">
    <source>
        <dbReference type="SAM" id="MobiDB-lite"/>
    </source>
</evidence>
<dbReference type="EMBL" id="CAJNDS010001979">
    <property type="protein sequence ID" value="CAE7293393.1"/>
    <property type="molecule type" value="Genomic_DNA"/>
</dbReference>
<proteinExistence type="predicted"/>